<dbReference type="Proteomes" id="UP000231530">
    <property type="component" value="Unassembled WGS sequence"/>
</dbReference>
<evidence type="ECO:0000259" key="1">
    <source>
        <dbReference type="Pfam" id="PF08241"/>
    </source>
</evidence>
<dbReference type="GO" id="GO:0008757">
    <property type="term" value="F:S-adenosylmethionine-dependent methyltransferase activity"/>
    <property type="evidence" value="ECO:0007669"/>
    <property type="project" value="InterPro"/>
</dbReference>
<dbReference type="EMBL" id="PFBY01000028">
    <property type="protein sequence ID" value="PIR76398.1"/>
    <property type="molecule type" value="Genomic_DNA"/>
</dbReference>
<gene>
    <name evidence="2" type="ORF">COU32_02305</name>
</gene>
<dbReference type="InterPro" id="IPR050508">
    <property type="entry name" value="Methyltransf_Superfamily"/>
</dbReference>
<evidence type="ECO:0000313" key="2">
    <source>
        <dbReference type="EMBL" id="PIR76398.1"/>
    </source>
</evidence>
<dbReference type="SUPFAM" id="SSF53335">
    <property type="entry name" value="S-adenosyl-L-methionine-dependent methyltransferases"/>
    <property type="match status" value="1"/>
</dbReference>
<feature type="domain" description="Methyltransferase type 11" evidence="1">
    <location>
        <begin position="52"/>
        <end position="148"/>
    </location>
</feature>
<dbReference type="PANTHER" id="PTHR42912:SF93">
    <property type="entry name" value="N6-ADENOSINE-METHYLTRANSFERASE TMT1A"/>
    <property type="match status" value="1"/>
</dbReference>
<dbReference type="InterPro" id="IPR029063">
    <property type="entry name" value="SAM-dependent_MTases_sf"/>
</dbReference>
<name>A0A2H0TW72_9BACT</name>
<comment type="caution">
    <text evidence="2">The sequence shown here is derived from an EMBL/GenBank/DDBJ whole genome shotgun (WGS) entry which is preliminary data.</text>
</comment>
<dbReference type="Pfam" id="PF08241">
    <property type="entry name" value="Methyltransf_11"/>
    <property type="match status" value="1"/>
</dbReference>
<dbReference type="AlphaFoldDB" id="A0A2H0TW72"/>
<dbReference type="CDD" id="cd02440">
    <property type="entry name" value="AdoMet_MTases"/>
    <property type="match status" value="1"/>
</dbReference>
<dbReference type="InterPro" id="IPR013216">
    <property type="entry name" value="Methyltransf_11"/>
</dbReference>
<sequence length="211" mass="23816">MQHTHSHEEPYAPVAHTHGQHRRYAFISRLLFGHIQSRIARNIASTHPSIVLDVGCGPGFLLKKLHVYKEISTLYGIDPDPGMVRYAQSVLQNISSTIFCANAVLLPLETASCDAVVTSLVFHHLSSEQKVRATKEIVRVLRPGKRFWIFDFVSPTNFLGRLLVPLSPEHRMLQDNMSGKVKKILTDGGLFYEKTHWNVFGGIALESYRRA</sequence>
<evidence type="ECO:0000313" key="3">
    <source>
        <dbReference type="Proteomes" id="UP000231530"/>
    </source>
</evidence>
<dbReference type="Gene3D" id="3.40.50.150">
    <property type="entry name" value="Vaccinia Virus protein VP39"/>
    <property type="match status" value="1"/>
</dbReference>
<organism evidence="2 3">
    <name type="scientific">Candidatus Magasanikbacteria bacterium CG10_big_fil_rev_8_21_14_0_10_42_10</name>
    <dbReference type="NCBI Taxonomy" id="1974649"/>
    <lineage>
        <taxon>Bacteria</taxon>
        <taxon>Candidatus Magasanikiibacteriota</taxon>
    </lineage>
</organism>
<proteinExistence type="predicted"/>
<protein>
    <recommendedName>
        <fullName evidence="1">Methyltransferase type 11 domain-containing protein</fullName>
    </recommendedName>
</protein>
<dbReference type="PANTHER" id="PTHR42912">
    <property type="entry name" value="METHYLTRANSFERASE"/>
    <property type="match status" value="1"/>
</dbReference>
<reference evidence="3" key="1">
    <citation type="submission" date="2017-09" db="EMBL/GenBank/DDBJ databases">
        <title>Depth-based differentiation of microbial function through sediment-hosted aquifers and enrichment of novel symbionts in the deep terrestrial subsurface.</title>
        <authorList>
            <person name="Probst A.J."/>
            <person name="Ladd B."/>
            <person name="Jarett J.K."/>
            <person name="Geller-Mcgrath D.E."/>
            <person name="Sieber C.M.K."/>
            <person name="Emerson J.B."/>
            <person name="Anantharaman K."/>
            <person name="Thomas B.C."/>
            <person name="Malmstrom R."/>
            <person name="Stieglmeier M."/>
            <person name="Klingl A."/>
            <person name="Woyke T."/>
            <person name="Ryan C.M."/>
            <person name="Banfield J.F."/>
        </authorList>
    </citation>
    <scope>NUCLEOTIDE SEQUENCE [LARGE SCALE GENOMIC DNA]</scope>
</reference>
<accession>A0A2H0TW72</accession>